<evidence type="ECO:0000313" key="2">
    <source>
        <dbReference type="Proteomes" id="UP000814033"/>
    </source>
</evidence>
<proteinExistence type="predicted"/>
<keyword evidence="2" id="KW-1185">Reference proteome</keyword>
<evidence type="ECO:0000313" key="1">
    <source>
        <dbReference type="EMBL" id="KAI0038893.1"/>
    </source>
</evidence>
<organism evidence="1 2">
    <name type="scientific">Auriscalpium vulgare</name>
    <dbReference type="NCBI Taxonomy" id="40419"/>
    <lineage>
        <taxon>Eukaryota</taxon>
        <taxon>Fungi</taxon>
        <taxon>Dikarya</taxon>
        <taxon>Basidiomycota</taxon>
        <taxon>Agaricomycotina</taxon>
        <taxon>Agaricomycetes</taxon>
        <taxon>Russulales</taxon>
        <taxon>Auriscalpiaceae</taxon>
        <taxon>Auriscalpium</taxon>
    </lineage>
</organism>
<dbReference type="EMBL" id="MU276392">
    <property type="protein sequence ID" value="KAI0038893.1"/>
    <property type="molecule type" value="Genomic_DNA"/>
</dbReference>
<reference evidence="1" key="2">
    <citation type="journal article" date="2022" name="New Phytol.">
        <title>Evolutionary transition to the ectomycorrhizal habit in the genomes of a hyperdiverse lineage of mushroom-forming fungi.</title>
        <authorList>
            <person name="Looney B."/>
            <person name="Miyauchi S."/>
            <person name="Morin E."/>
            <person name="Drula E."/>
            <person name="Courty P.E."/>
            <person name="Kohler A."/>
            <person name="Kuo A."/>
            <person name="LaButti K."/>
            <person name="Pangilinan J."/>
            <person name="Lipzen A."/>
            <person name="Riley R."/>
            <person name="Andreopoulos W."/>
            <person name="He G."/>
            <person name="Johnson J."/>
            <person name="Nolan M."/>
            <person name="Tritt A."/>
            <person name="Barry K.W."/>
            <person name="Grigoriev I.V."/>
            <person name="Nagy L.G."/>
            <person name="Hibbett D."/>
            <person name="Henrissat B."/>
            <person name="Matheny P.B."/>
            <person name="Labbe J."/>
            <person name="Martin F.M."/>
        </authorList>
    </citation>
    <scope>NUCLEOTIDE SEQUENCE</scope>
    <source>
        <strain evidence="1">FP105234-sp</strain>
    </source>
</reference>
<gene>
    <name evidence="1" type="ORF">FA95DRAFT_1613023</name>
</gene>
<name>A0ACB8R4D5_9AGAM</name>
<sequence>MPAQGALEHPPAIGHKHSASDVARRVACPPEAATWAEFAAGLSSDATSSPRKPSGFPSPERKYAYSFSLSWLPCYESLSTPDEAESHGLVNII</sequence>
<comment type="caution">
    <text evidence="1">The sequence shown here is derived from an EMBL/GenBank/DDBJ whole genome shotgun (WGS) entry which is preliminary data.</text>
</comment>
<reference evidence="1" key="1">
    <citation type="submission" date="2021-02" db="EMBL/GenBank/DDBJ databases">
        <authorList>
            <consortium name="DOE Joint Genome Institute"/>
            <person name="Ahrendt S."/>
            <person name="Looney B.P."/>
            <person name="Miyauchi S."/>
            <person name="Morin E."/>
            <person name="Drula E."/>
            <person name="Courty P.E."/>
            <person name="Chicoki N."/>
            <person name="Fauchery L."/>
            <person name="Kohler A."/>
            <person name="Kuo A."/>
            <person name="Labutti K."/>
            <person name="Pangilinan J."/>
            <person name="Lipzen A."/>
            <person name="Riley R."/>
            <person name="Andreopoulos W."/>
            <person name="He G."/>
            <person name="Johnson J."/>
            <person name="Barry K.W."/>
            <person name="Grigoriev I.V."/>
            <person name="Nagy L."/>
            <person name="Hibbett D."/>
            <person name="Henrissat B."/>
            <person name="Matheny P.B."/>
            <person name="Labbe J."/>
            <person name="Martin F."/>
        </authorList>
    </citation>
    <scope>NUCLEOTIDE SEQUENCE</scope>
    <source>
        <strain evidence="1">FP105234-sp</strain>
    </source>
</reference>
<protein>
    <submittedName>
        <fullName evidence="1">Uncharacterized protein</fullName>
    </submittedName>
</protein>
<accession>A0ACB8R4D5</accession>
<dbReference type="Proteomes" id="UP000814033">
    <property type="component" value="Unassembled WGS sequence"/>
</dbReference>